<dbReference type="Pfam" id="PF02866">
    <property type="entry name" value="Ldh_1_C"/>
    <property type="match status" value="1"/>
</dbReference>
<dbReference type="RefSeq" id="WP_290398733.1">
    <property type="nucleotide sequence ID" value="NZ_JAUHLN010000001.1"/>
</dbReference>
<accession>A0ABT8E410</accession>
<protein>
    <recommendedName>
        <fullName evidence="5">Malate dehydrogenase</fullName>
        <ecNumber evidence="5">1.1.1.37</ecNumber>
    </recommendedName>
</protein>
<dbReference type="InterPro" id="IPR022383">
    <property type="entry name" value="Lactate/malate_DH_C"/>
</dbReference>
<sequence>MAVNSRKKISVIGAGFTGATTAFIAAQKELGDVVLVDIPQAENPTKGKALDMLEASPVQGFDANIIGTSNYEDTKDSDVVVITAGIARKPGMSRDDLVNTNAKVMKSVTQEIVKYSPNTVIIVLTNPVDAMTYTVLKESGFPKSRVIGQSGILDSARFRTFISQELNLSVKDITGFVLGGHGDDMVPLVRYSYAGGIPLEKLIPQDRLDAIVERTRKGGGEIVNLLGNGSAYYAPAASLVEMVEAVLKDQRRVLPTIAYLEGEYGYNGICLGVPTIVGGNGLEEIIELELTADEKAALDRSAESVKSVMNVLA</sequence>
<evidence type="ECO:0000256" key="2">
    <source>
        <dbReference type="ARBA" id="ARBA00022532"/>
    </source>
</evidence>
<gene>
    <name evidence="5 8" type="primary">mdh</name>
    <name evidence="8" type="ORF">QYF49_06235</name>
</gene>
<feature type="domain" description="Lactate/malate dehydrogenase N-terminal" evidence="6">
    <location>
        <begin position="8"/>
        <end position="148"/>
    </location>
</feature>
<keyword evidence="4 5" id="KW-0520">NAD</keyword>
<dbReference type="PIRSF" id="PIRSF000102">
    <property type="entry name" value="Lac_mal_DH"/>
    <property type="match status" value="1"/>
</dbReference>
<dbReference type="PRINTS" id="PR00086">
    <property type="entry name" value="LLDHDRGNASE"/>
</dbReference>
<dbReference type="CDD" id="cd01339">
    <property type="entry name" value="LDH-like_MDH"/>
    <property type="match status" value="1"/>
</dbReference>
<dbReference type="Gene3D" id="3.90.110.10">
    <property type="entry name" value="Lactate dehydrogenase/glycoside hydrolase, family 4, C-terminal"/>
    <property type="match status" value="1"/>
</dbReference>
<dbReference type="PANTHER" id="PTHR43128">
    <property type="entry name" value="L-2-HYDROXYCARBOXYLATE DEHYDROGENASE (NAD(P)(+))"/>
    <property type="match status" value="1"/>
</dbReference>
<name>A0ABT8E410_9BACL</name>
<organism evidence="8 9">
    <name type="scientific">Fictibacillus terranigra</name>
    <dbReference type="NCBI Taxonomy" id="3058424"/>
    <lineage>
        <taxon>Bacteria</taxon>
        <taxon>Bacillati</taxon>
        <taxon>Bacillota</taxon>
        <taxon>Bacilli</taxon>
        <taxon>Bacillales</taxon>
        <taxon>Fictibacillaceae</taxon>
        <taxon>Fictibacillus</taxon>
    </lineage>
</organism>
<feature type="binding site" evidence="5">
    <location>
        <position position="101"/>
    </location>
    <ligand>
        <name>NAD(+)</name>
        <dbReference type="ChEBI" id="CHEBI:57540"/>
    </ligand>
</feature>
<evidence type="ECO:0000259" key="7">
    <source>
        <dbReference type="Pfam" id="PF02866"/>
    </source>
</evidence>
<dbReference type="InterPro" id="IPR001557">
    <property type="entry name" value="L-lactate/malate_DH"/>
</dbReference>
<evidence type="ECO:0000256" key="3">
    <source>
        <dbReference type="ARBA" id="ARBA00023002"/>
    </source>
</evidence>
<dbReference type="InterPro" id="IPR015955">
    <property type="entry name" value="Lactate_DH/Glyco_Ohase_4_C"/>
</dbReference>
<feature type="domain" description="Lactate/malate dehydrogenase C-terminal" evidence="7">
    <location>
        <begin position="153"/>
        <end position="310"/>
    </location>
</feature>
<evidence type="ECO:0000256" key="4">
    <source>
        <dbReference type="ARBA" id="ARBA00023027"/>
    </source>
</evidence>
<reference evidence="8" key="1">
    <citation type="submission" date="2023-06" db="EMBL/GenBank/DDBJ databases">
        <title>Draft Genome Sequences of Representative Paenibacillus Polymyxa, Bacillus cereus, Fictibacillus sp., and Brevibacillus agri Strains Isolated from Amazonian Dark Earth.</title>
        <authorList>
            <person name="Pellegrinetti T.A."/>
            <person name="Cunha I.C.M."/>
            <person name="Chaves M.G."/>
            <person name="Freitas A.S."/>
            <person name="Silva A.V.R."/>
            <person name="Tsai S.M."/>
            <person name="Mendes L.W."/>
        </authorList>
    </citation>
    <scope>NUCLEOTIDE SEQUENCE</scope>
    <source>
        <strain evidence="8">CENA-BCM004</strain>
    </source>
</reference>
<dbReference type="PANTHER" id="PTHR43128:SF16">
    <property type="entry name" value="L-LACTATE DEHYDROGENASE"/>
    <property type="match status" value="1"/>
</dbReference>
<evidence type="ECO:0000256" key="5">
    <source>
        <dbReference type="HAMAP-Rule" id="MF_00487"/>
    </source>
</evidence>
<comment type="caution">
    <text evidence="8">The sequence shown here is derived from an EMBL/GenBank/DDBJ whole genome shotgun (WGS) entry which is preliminary data.</text>
</comment>
<dbReference type="Proteomes" id="UP001168694">
    <property type="component" value="Unassembled WGS sequence"/>
</dbReference>
<keyword evidence="2 5" id="KW-0816">Tricarboxylic acid cycle</keyword>
<comment type="catalytic activity">
    <reaction evidence="5">
        <text>(S)-malate + NAD(+) = oxaloacetate + NADH + H(+)</text>
        <dbReference type="Rhea" id="RHEA:21432"/>
        <dbReference type="ChEBI" id="CHEBI:15378"/>
        <dbReference type="ChEBI" id="CHEBI:15589"/>
        <dbReference type="ChEBI" id="CHEBI:16452"/>
        <dbReference type="ChEBI" id="CHEBI:57540"/>
        <dbReference type="ChEBI" id="CHEBI:57945"/>
        <dbReference type="EC" id="1.1.1.37"/>
    </reaction>
</comment>
<dbReference type="SUPFAM" id="SSF56327">
    <property type="entry name" value="LDH C-terminal domain-like"/>
    <property type="match status" value="1"/>
</dbReference>
<keyword evidence="9" id="KW-1185">Reference proteome</keyword>
<dbReference type="Pfam" id="PF00056">
    <property type="entry name" value="Ldh_1_N"/>
    <property type="match status" value="1"/>
</dbReference>
<dbReference type="InterPro" id="IPR001236">
    <property type="entry name" value="Lactate/malate_DH_N"/>
</dbReference>
<comment type="similarity">
    <text evidence="1">Belongs to the LDH/MDH superfamily. LDH family.</text>
</comment>
<evidence type="ECO:0000259" key="6">
    <source>
        <dbReference type="Pfam" id="PF00056"/>
    </source>
</evidence>
<feature type="binding site" evidence="5">
    <location>
        <begin position="124"/>
        <end position="126"/>
    </location>
    <ligand>
        <name>NAD(+)</name>
        <dbReference type="ChEBI" id="CHEBI:57540"/>
    </ligand>
</feature>
<dbReference type="EC" id="1.1.1.37" evidence="5"/>
<dbReference type="InterPro" id="IPR011275">
    <property type="entry name" value="Malate_DH_type3"/>
</dbReference>
<dbReference type="HAMAP" id="MF_00487">
    <property type="entry name" value="Malate_dehydrog_3"/>
    <property type="match status" value="1"/>
</dbReference>
<comment type="function">
    <text evidence="5">Catalyzes the reversible oxidation of malate to oxaloacetate.</text>
</comment>
<comment type="similarity">
    <text evidence="5">Belongs to the LDH/MDH superfamily. MDH type 3 family.</text>
</comment>
<feature type="binding site" evidence="5">
    <location>
        <position position="88"/>
    </location>
    <ligand>
        <name>substrate</name>
    </ligand>
</feature>
<feature type="active site" description="Proton acceptor" evidence="5">
    <location>
        <position position="181"/>
    </location>
</feature>
<evidence type="ECO:0000256" key="1">
    <source>
        <dbReference type="ARBA" id="ARBA00006054"/>
    </source>
</evidence>
<dbReference type="SUPFAM" id="SSF51735">
    <property type="entry name" value="NAD(P)-binding Rossmann-fold domains"/>
    <property type="match status" value="1"/>
</dbReference>
<feature type="binding site" evidence="5">
    <location>
        <position position="126"/>
    </location>
    <ligand>
        <name>substrate</name>
    </ligand>
</feature>
<keyword evidence="3 5" id="KW-0560">Oxidoreductase</keyword>
<proteinExistence type="inferred from homology"/>
<dbReference type="NCBIfam" id="TIGR01763">
    <property type="entry name" value="MalateDH_bact"/>
    <property type="match status" value="1"/>
</dbReference>
<feature type="binding site" evidence="5">
    <location>
        <position position="157"/>
    </location>
    <ligand>
        <name>substrate</name>
    </ligand>
</feature>
<dbReference type="InterPro" id="IPR036291">
    <property type="entry name" value="NAD(P)-bd_dom_sf"/>
</dbReference>
<dbReference type="NCBIfam" id="NF004863">
    <property type="entry name" value="PRK06223.1"/>
    <property type="match status" value="1"/>
</dbReference>
<dbReference type="Gene3D" id="3.40.50.720">
    <property type="entry name" value="NAD(P)-binding Rossmann-like Domain"/>
    <property type="match status" value="1"/>
</dbReference>
<evidence type="ECO:0000313" key="9">
    <source>
        <dbReference type="Proteomes" id="UP001168694"/>
    </source>
</evidence>
<evidence type="ECO:0000313" key="8">
    <source>
        <dbReference type="EMBL" id="MDN4072631.1"/>
    </source>
</evidence>
<feature type="binding site" evidence="5">
    <location>
        <position position="94"/>
    </location>
    <ligand>
        <name>substrate</name>
    </ligand>
</feature>
<feature type="binding site" evidence="5">
    <location>
        <position position="37"/>
    </location>
    <ligand>
        <name>NAD(+)</name>
        <dbReference type="ChEBI" id="CHEBI:57540"/>
    </ligand>
</feature>
<dbReference type="EMBL" id="JAUHLN010000001">
    <property type="protein sequence ID" value="MDN4072631.1"/>
    <property type="molecule type" value="Genomic_DNA"/>
</dbReference>
<dbReference type="GO" id="GO:0030060">
    <property type="term" value="F:L-malate dehydrogenase (NAD+) activity"/>
    <property type="evidence" value="ECO:0007669"/>
    <property type="project" value="UniProtKB-EC"/>
</dbReference>
<feature type="binding site" evidence="5">
    <location>
        <begin position="13"/>
        <end position="18"/>
    </location>
    <ligand>
        <name>NAD(+)</name>
        <dbReference type="ChEBI" id="CHEBI:57540"/>
    </ligand>
</feature>